<protein>
    <recommendedName>
        <fullName evidence="1">NAD-dependent epimerase/dehydratase domain-containing protein</fullName>
    </recommendedName>
</protein>
<dbReference type="InterPro" id="IPR036291">
    <property type="entry name" value="NAD(P)-bd_dom_sf"/>
</dbReference>
<evidence type="ECO:0000313" key="2">
    <source>
        <dbReference type="EMBL" id="SCM69494.1"/>
    </source>
</evidence>
<proteinExistence type="predicted"/>
<dbReference type="InterPro" id="IPR001509">
    <property type="entry name" value="Epimerase_deHydtase"/>
</dbReference>
<dbReference type="Gene3D" id="3.40.50.720">
    <property type="entry name" value="NAD(P)-binding Rossmann-like Domain"/>
    <property type="match status" value="1"/>
</dbReference>
<organism evidence="2 3">
    <name type="scientific">Donghicola eburneus</name>
    <dbReference type="NCBI Taxonomy" id="393278"/>
    <lineage>
        <taxon>Bacteria</taxon>
        <taxon>Pseudomonadati</taxon>
        <taxon>Pseudomonadota</taxon>
        <taxon>Alphaproteobacteria</taxon>
        <taxon>Rhodobacterales</taxon>
        <taxon>Roseobacteraceae</taxon>
        <taxon>Donghicola</taxon>
    </lineage>
</organism>
<dbReference type="InterPro" id="IPR050177">
    <property type="entry name" value="Lipid_A_modif_metabolic_enz"/>
</dbReference>
<sequence length="273" mass="29547">MLETPVLVTGANGQVGRRVLKAWKRERPSFHVAAVARESGQMWQAWTPDMPPVVSQARAVVGLWGVCFGTLEETRVNLDLARAAQSLATQTGADRVIHLSTQSVYGRSCLLAREAQVLTPASPYGQAKAEMEDMLRGTDGPRPIILRVANVIGADAISRSLAGTAPIVLDRFSDGSGPVRSFVGIADLARIIAALCTCPLEDCPDILNVAAPVDLPMNAILDAAERDFHWKEAPEGALPVATVSTQKLQQSWLPRPQACTAEALYHDWQMFRD</sequence>
<dbReference type="RefSeq" id="WP_072709134.1">
    <property type="nucleotide sequence ID" value="NZ_FMJB01000064.1"/>
</dbReference>
<dbReference type="SUPFAM" id="SSF51735">
    <property type="entry name" value="NAD(P)-binding Rossmann-fold domains"/>
    <property type="match status" value="1"/>
</dbReference>
<dbReference type="PANTHER" id="PTHR43245:SF13">
    <property type="entry name" value="UDP-D-APIOSE_UDP-D-XYLOSE SYNTHASE 2"/>
    <property type="match status" value="1"/>
</dbReference>
<feature type="domain" description="NAD-dependent epimerase/dehydratase" evidence="1">
    <location>
        <begin position="6"/>
        <end position="210"/>
    </location>
</feature>
<dbReference type="PANTHER" id="PTHR43245">
    <property type="entry name" value="BIFUNCTIONAL POLYMYXIN RESISTANCE PROTEIN ARNA"/>
    <property type="match status" value="1"/>
</dbReference>
<dbReference type="AlphaFoldDB" id="A0A1M4N635"/>
<accession>A0A1M4N635</accession>
<name>A0A1M4N635_9RHOB</name>
<dbReference type="Proteomes" id="UP000184085">
    <property type="component" value="Unassembled WGS sequence"/>
</dbReference>
<gene>
    <name evidence="2" type="ORF">KARMA_3733</name>
</gene>
<dbReference type="EMBL" id="FMJB01000064">
    <property type="protein sequence ID" value="SCM69494.1"/>
    <property type="molecule type" value="Genomic_DNA"/>
</dbReference>
<evidence type="ECO:0000259" key="1">
    <source>
        <dbReference type="Pfam" id="PF01370"/>
    </source>
</evidence>
<dbReference type="Pfam" id="PF01370">
    <property type="entry name" value="Epimerase"/>
    <property type="match status" value="1"/>
</dbReference>
<evidence type="ECO:0000313" key="3">
    <source>
        <dbReference type="Proteomes" id="UP000184085"/>
    </source>
</evidence>
<reference evidence="3" key="1">
    <citation type="submission" date="2016-09" db="EMBL/GenBank/DDBJ databases">
        <authorList>
            <person name="Wibberg D."/>
        </authorList>
    </citation>
    <scope>NUCLEOTIDE SEQUENCE [LARGE SCALE GENOMIC DNA]</scope>
</reference>
<keyword evidence="3" id="KW-1185">Reference proteome</keyword>